<feature type="chain" id="PRO_5035151027" evidence="2">
    <location>
        <begin position="26"/>
        <end position="362"/>
    </location>
</feature>
<feature type="region of interest" description="Disordered" evidence="1">
    <location>
        <begin position="199"/>
        <end position="228"/>
    </location>
</feature>
<evidence type="ECO:0000256" key="2">
    <source>
        <dbReference type="SAM" id="SignalP"/>
    </source>
</evidence>
<sequence>MITTMEKTLVVLVLVLGLSHMPSLTLNWDGCGGRLERALDAMQRDSSRRNRHEDDEKGIVYQRKLTSAPLEMTVARISVKVPSSGTNRDGTWARVDKCKFEPSNNSLQSRVMFNDLSVSGLVLLVPSQRHSSGSNIGESCRMNLRLKRAGVEFSTTPIARGRGQMRIRTESNFLEPRFASIYAYGCHPTNRVDRQIKRHDKPANFNPPSHHNSNNDYNNYPDDAPQPREDIVERSTTEEDVVIANESSVSRFGYSRFDSVPTEKTFWITKPPDDKRKRRSNISADSLDNNFDNSQENKFQQFLMDNYPYGFHWQSKESVAREMEDVFLRGASEALTKYIEHELHPAIKETLMISMGYTISYG</sequence>
<reference evidence="3" key="1">
    <citation type="submission" date="2020-03" db="EMBL/GenBank/DDBJ databases">
        <authorList>
            <person name="Chebbi M.A."/>
            <person name="Drezen J.M."/>
        </authorList>
    </citation>
    <scope>NUCLEOTIDE SEQUENCE</scope>
    <source>
        <tissue evidence="3">Whole body</tissue>
    </source>
</reference>
<dbReference type="AlphaFoldDB" id="A0A8J5R8Q1"/>
<evidence type="ECO:0000313" key="3">
    <source>
        <dbReference type="EMBL" id="KAG8042052.1"/>
    </source>
</evidence>
<feature type="region of interest" description="Disordered" evidence="1">
    <location>
        <begin position="271"/>
        <end position="291"/>
    </location>
</feature>
<name>A0A8J5R8Q1_9HYME</name>
<keyword evidence="4" id="KW-1185">Reference proteome</keyword>
<organism evidence="3 4">
    <name type="scientific">Cotesia typhae</name>
    <dbReference type="NCBI Taxonomy" id="2053667"/>
    <lineage>
        <taxon>Eukaryota</taxon>
        <taxon>Metazoa</taxon>
        <taxon>Ecdysozoa</taxon>
        <taxon>Arthropoda</taxon>
        <taxon>Hexapoda</taxon>
        <taxon>Insecta</taxon>
        <taxon>Pterygota</taxon>
        <taxon>Neoptera</taxon>
        <taxon>Endopterygota</taxon>
        <taxon>Hymenoptera</taxon>
        <taxon>Apocrita</taxon>
        <taxon>Ichneumonoidea</taxon>
        <taxon>Braconidae</taxon>
        <taxon>Microgastrinae</taxon>
        <taxon>Cotesia</taxon>
    </lineage>
</organism>
<accession>A0A8J5R8Q1</accession>
<protein>
    <submittedName>
        <fullName evidence="3">Uncharacterized protein</fullName>
    </submittedName>
</protein>
<dbReference type="Proteomes" id="UP000729913">
    <property type="component" value="Unassembled WGS sequence"/>
</dbReference>
<proteinExistence type="predicted"/>
<gene>
    <name evidence="3" type="ORF">G9C98_000043</name>
</gene>
<keyword evidence="2" id="KW-0732">Signal</keyword>
<comment type="caution">
    <text evidence="3">The sequence shown here is derived from an EMBL/GenBank/DDBJ whole genome shotgun (WGS) entry which is preliminary data.</text>
</comment>
<feature type="signal peptide" evidence="2">
    <location>
        <begin position="1"/>
        <end position="25"/>
    </location>
</feature>
<evidence type="ECO:0000313" key="4">
    <source>
        <dbReference type="Proteomes" id="UP000729913"/>
    </source>
</evidence>
<dbReference type="EMBL" id="JAAOIC020000003">
    <property type="protein sequence ID" value="KAG8042052.1"/>
    <property type="molecule type" value="Genomic_DNA"/>
</dbReference>
<feature type="compositionally biased region" description="Polar residues" evidence="1">
    <location>
        <begin position="281"/>
        <end position="291"/>
    </location>
</feature>
<evidence type="ECO:0000256" key="1">
    <source>
        <dbReference type="SAM" id="MobiDB-lite"/>
    </source>
</evidence>
<feature type="compositionally biased region" description="Low complexity" evidence="1">
    <location>
        <begin position="203"/>
        <end position="223"/>
    </location>
</feature>
<reference evidence="3" key="2">
    <citation type="submission" date="2021-04" db="EMBL/GenBank/DDBJ databases">
        <title>Genome-wide patterns of bracovirus chromosomal integration into multiple host tissues during parasitism.</title>
        <authorList>
            <person name="Chebbi M.A.C."/>
        </authorList>
    </citation>
    <scope>NUCLEOTIDE SEQUENCE</scope>
    <source>
        <tissue evidence="3">Whole body</tissue>
    </source>
</reference>
<dbReference type="OrthoDB" id="6610013at2759"/>